<organism evidence="3 4">
    <name type="scientific">Heterodera schachtii</name>
    <name type="common">Sugarbeet cyst nematode worm</name>
    <name type="synonym">Tylenchus schachtii</name>
    <dbReference type="NCBI Taxonomy" id="97005"/>
    <lineage>
        <taxon>Eukaryota</taxon>
        <taxon>Metazoa</taxon>
        <taxon>Ecdysozoa</taxon>
        <taxon>Nematoda</taxon>
        <taxon>Chromadorea</taxon>
        <taxon>Rhabditida</taxon>
        <taxon>Tylenchina</taxon>
        <taxon>Tylenchomorpha</taxon>
        <taxon>Tylenchoidea</taxon>
        <taxon>Heteroderidae</taxon>
        <taxon>Heteroderinae</taxon>
        <taxon>Heterodera</taxon>
    </lineage>
</organism>
<keyword evidence="1" id="KW-0472">Membrane</keyword>
<dbReference type="Proteomes" id="UP001620645">
    <property type="component" value="Unassembled WGS sequence"/>
</dbReference>
<keyword evidence="2" id="KW-0732">Signal</keyword>
<accession>A0ABD2IPH8</accession>
<name>A0ABD2IPH8_HETSC</name>
<comment type="caution">
    <text evidence="3">The sequence shown here is derived from an EMBL/GenBank/DDBJ whole genome shotgun (WGS) entry which is preliminary data.</text>
</comment>
<dbReference type="EMBL" id="JBICCN010000256">
    <property type="protein sequence ID" value="KAL3081954.1"/>
    <property type="molecule type" value="Genomic_DNA"/>
</dbReference>
<feature type="signal peptide" evidence="2">
    <location>
        <begin position="1"/>
        <end position="18"/>
    </location>
</feature>
<evidence type="ECO:0000256" key="1">
    <source>
        <dbReference type="SAM" id="Phobius"/>
    </source>
</evidence>
<proteinExistence type="predicted"/>
<evidence type="ECO:0000313" key="4">
    <source>
        <dbReference type="Proteomes" id="UP001620645"/>
    </source>
</evidence>
<feature type="chain" id="PRO_5044815662" evidence="2">
    <location>
        <begin position="19"/>
        <end position="209"/>
    </location>
</feature>
<keyword evidence="1" id="KW-0812">Transmembrane</keyword>
<reference evidence="3 4" key="1">
    <citation type="submission" date="2024-10" db="EMBL/GenBank/DDBJ databases">
        <authorList>
            <person name="Kim D."/>
        </authorList>
    </citation>
    <scope>NUCLEOTIDE SEQUENCE [LARGE SCALE GENOMIC DNA]</scope>
    <source>
        <strain evidence="3">Taebaek</strain>
    </source>
</reference>
<keyword evidence="4" id="KW-1185">Reference proteome</keyword>
<gene>
    <name evidence="3" type="ORF">niasHS_011338</name>
</gene>
<protein>
    <submittedName>
        <fullName evidence="3">Uncharacterized protein</fullName>
    </submittedName>
</protein>
<dbReference type="AlphaFoldDB" id="A0ABD2IPH8"/>
<feature type="transmembrane region" description="Helical" evidence="1">
    <location>
        <begin position="188"/>
        <end position="208"/>
    </location>
</feature>
<keyword evidence="1" id="KW-1133">Transmembrane helix</keyword>
<evidence type="ECO:0000256" key="2">
    <source>
        <dbReference type="SAM" id="SignalP"/>
    </source>
</evidence>
<evidence type="ECO:0000313" key="3">
    <source>
        <dbReference type="EMBL" id="KAL3081954.1"/>
    </source>
</evidence>
<sequence length="209" mass="23403">MNLLLTVFQSLVFMTCVANVLPYPKTTVSCWVGFHSRGQEGEFFIKNTGKSIEVTVNGNMVEKYCGEYENFDPNTLNVCTEHTCTDSDGNLKFVYNTCPKHQMDLPCKDNDFEFAMRTLCDKGNYNCRGHYTLQNNLQIPKEQRWNPNAIPQTIGNMPSTDPNTGPTDAPPLNPFVPFDCAENICSGAIGSIPSLFVVVVFFTILLTIF</sequence>